<dbReference type="OrthoDB" id="4003242at2759"/>
<reference evidence="1" key="1">
    <citation type="submission" date="2022-12" db="EMBL/GenBank/DDBJ databases">
        <authorList>
            <person name="Brejova B."/>
        </authorList>
    </citation>
    <scope>NUCLEOTIDE SEQUENCE</scope>
</reference>
<dbReference type="AlphaFoldDB" id="A0A9W4X9B9"/>
<organism evidence="1 2">
    <name type="scientific">Candida verbasci</name>
    <dbReference type="NCBI Taxonomy" id="1227364"/>
    <lineage>
        <taxon>Eukaryota</taxon>
        <taxon>Fungi</taxon>
        <taxon>Dikarya</taxon>
        <taxon>Ascomycota</taxon>
        <taxon>Saccharomycotina</taxon>
        <taxon>Pichiomycetes</taxon>
        <taxon>Debaryomycetaceae</taxon>
        <taxon>Candida/Lodderomyces clade</taxon>
        <taxon>Candida</taxon>
    </lineage>
</organism>
<comment type="caution">
    <text evidence="1">The sequence shown here is derived from an EMBL/GenBank/DDBJ whole genome shotgun (WGS) entry which is preliminary data.</text>
</comment>
<evidence type="ECO:0000313" key="2">
    <source>
        <dbReference type="Proteomes" id="UP001152885"/>
    </source>
</evidence>
<name>A0A9W4X9B9_9ASCO</name>
<proteinExistence type="predicted"/>
<sequence>MISRSIKTTSIKSSIPKITTFKRYNSSHNHDDHHHHQSEAKAIQITFAKIFSIAALLGGFLVYKNKDNTELPILQSQLIDYQLDGTRVKLRDENFNKKYDVGFTRVFALDNGGIGQTIRKNKVDIPMNYNLIPAHSPFGKNFGQGIKLNELGPRRERLRKFAPLESEN</sequence>
<protein>
    <submittedName>
        <fullName evidence="1">Uncharacterized protein</fullName>
    </submittedName>
</protein>
<accession>A0A9W4X9B9</accession>
<gene>
    <name evidence="1" type="ORF">CANVERA_P1511</name>
</gene>
<dbReference type="EMBL" id="CANTUO010000001">
    <property type="protein sequence ID" value="CAI5756994.1"/>
    <property type="molecule type" value="Genomic_DNA"/>
</dbReference>
<dbReference type="Proteomes" id="UP001152885">
    <property type="component" value="Unassembled WGS sequence"/>
</dbReference>
<evidence type="ECO:0000313" key="1">
    <source>
        <dbReference type="EMBL" id="CAI5756994.1"/>
    </source>
</evidence>
<keyword evidence="2" id="KW-1185">Reference proteome</keyword>